<gene>
    <name evidence="5" type="primary">LOC113216396</name>
</gene>
<evidence type="ECO:0000256" key="3">
    <source>
        <dbReference type="SAM" id="SignalP"/>
    </source>
</evidence>
<dbReference type="PANTHER" id="PTHR13234:SF69">
    <property type="entry name" value="GILT-LIKE PROTEIN 1"/>
    <property type="match status" value="1"/>
</dbReference>
<dbReference type="Pfam" id="PF03227">
    <property type="entry name" value="GILT"/>
    <property type="match status" value="2"/>
</dbReference>
<evidence type="ECO:0000313" key="4">
    <source>
        <dbReference type="Proteomes" id="UP000504606"/>
    </source>
</evidence>
<evidence type="ECO:0000256" key="1">
    <source>
        <dbReference type="ARBA" id="ARBA00005679"/>
    </source>
</evidence>
<dbReference type="OrthoDB" id="958254at2759"/>
<proteinExistence type="inferred from homology"/>
<protein>
    <submittedName>
        <fullName evidence="5">GILT-like protein 1</fullName>
    </submittedName>
</protein>
<evidence type="ECO:0000313" key="5">
    <source>
        <dbReference type="RefSeq" id="XP_026291926.1"/>
    </source>
</evidence>
<dbReference type="GeneID" id="113216396"/>
<dbReference type="InterPro" id="IPR004911">
    <property type="entry name" value="Interferon-induced_GILT"/>
</dbReference>
<dbReference type="KEGG" id="foc:113216396"/>
<keyword evidence="3" id="KW-0732">Signal</keyword>
<evidence type="ECO:0000256" key="2">
    <source>
        <dbReference type="ARBA" id="ARBA00023180"/>
    </source>
</evidence>
<keyword evidence="4" id="KW-1185">Reference proteome</keyword>
<dbReference type="AlphaFoldDB" id="A0A6J1TM63"/>
<dbReference type="Gene3D" id="3.40.30.10">
    <property type="entry name" value="Glutaredoxin"/>
    <property type="match status" value="1"/>
</dbReference>
<reference evidence="5" key="1">
    <citation type="submission" date="2025-08" db="UniProtKB">
        <authorList>
            <consortium name="RefSeq"/>
        </authorList>
    </citation>
    <scope>IDENTIFICATION</scope>
    <source>
        <tissue evidence="5">Whole organism</tissue>
    </source>
</reference>
<dbReference type="GO" id="GO:0016671">
    <property type="term" value="F:oxidoreductase activity, acting on a sulfur group of donors, disulfide as acceptor"/>
    <property type="evidence" value="ECO:0007669"/>
    <property type="project" value="InterPro"/>
</dbReference>
<accession>A0A6J1TM63</accession>
<dbReference type="Proteomes" id="UP000504606">
    <property type="component" value="Unplaced"/>
</dbReference>
<organism evidence="4 5">
    <name type="scientific">Frankliniella occidentalis</name>
    <name type="common">Western flower thrips</name>
    <name type="synonym">Euthrips occidentalis</name>
    <dbReference type="NCBI Taxonomy" id="133901"/>
    <lineage>
        <taxon>Eukaryota</taxon>
        <taxon>Metazoa</taxon>
        <taxon>Ecdysozoa</taxon>
        <taxon>Arthropoda</taxon>
        <taxon>Hexapoda</taxon>
        <taxon>Insecta</taxon>
        <taxon>Pterygota</taxon>
        <taxon>Neoptera</taxon>
        <taxon>Paraneoptera</taxon>
        <taxon>Thysanoptera</taxon>
        <taxon>Terebrantia</taxon>
        <taxon>Thripoidea</taxon>
        <taxon>Thripidae</taxon>
        <taxon>Frankliniella</taxon>
    </lineage>
</organism>
<keyword evidence="2" id="KW-0325">Glycoprotein</keyword>
<feature type="signal peptide" evidence="3">
    <location>
        <begin position="1"/>
        <end position="17"/>
    </location>
</feature>
<sequence length="425" mass="46384">MYTLLVTALLAVSGVSGIVPVTVYYESLCPDSMKFFVNQLYPAMMTESLLAHTDLTLIPYGFAQTNVSSDGSYSFTCQHGDRECYGNKVHACALQTMTEKGQLLRYLTCLFQTLYRDRTALYPSEKCADLTGVDPAVKQSIVQCANSTKGDQLLADMGKLTPSRPELSWVPTVVLNNTKNQQDIDEAQTNLKGTICQYISDPKPSVCGGPRVTVYYETLCPFSIQLFVNQLYPAMQLDSLARGYTIELVPYGKANTTKSADGSYSFSCQHGDTECYGNKVHACALNKMKDSSKLWTYLTCLMEAVYPDRTIPYPADKCADLTKISDVDKQQIIACANSTEGSALLAEMGKITPSEIYKYGVPAVALNGLLDQVDDDGAQQDFLGTVCKHMASPRPSVCEQQTASSSVASLSVLVLLSTPILNLVL</sequence>
<name>A0A6J1TM63_FRAOC</name>
<dbReference type="RefSeq" id="XP_026291926.1">
    <property type="nucleotide sequence ID" value="XM_026436141.2"/>
</dbReference>
<dbReference type="PANTHER" id="PTHR13234">
    <property type="entry name" value="GAMMA-INTERFERON INDUCIBLE LYSOSOMAL THIOL REDUCTASE GILT"/>
    <property type="match status" value="1"/>
</dbReference>
<feature type="chain" id="PRO_5026655057" evidence="3">
    <location>
        <begin position="18"/>
        <end position="425"/>
    </location>
</feature>
<comment type="similarity">
    <text evidence="1">Belongs to the GILT family.</text>
</comment>